<feature type="transmembrane region" description="Helical" evidence="1">
    <location>
        <begin position="88"/>
        <end position="106"/>
    </location>
</feature>
<proteinExistence type="predicted"/>
<sequence length="139" mass="16152">MIQRILRSPLVGAGFLVFFLFSFNEEKMPREFVFGFLAVVAIVELVLAWIHNRKSPNDKIEGSWFIPLELNEVDEGQQWITYKACRNVYVYYSWALPMGAVMCFYIADNPFALLVCFGIIGVGQYIVYWLTTSRILHRI</sequence>
<name>A0A917ELX7_9BACI</name>
<dbReference type="RefSeq" id="WP_188387100.1">
    <property type="nucleotide sequence ID" value="NZ_BMFK01000001.1"/>
</dbReference>
<organism evidence="2 3">
    <name type="scientific">Priestia taiwanensis</name>
    <dbReference type="NCBI Taxonomy" id="1347902"/>
    <lineage>
        <taxon>Bacteria</taxon>
        <taxon>Bacillati</taxon>
        <taxon>Bacillota</taxon>
        <taxon>Bacilli</taxon>
        <taxon>Bacillales</taxon>
        <taxon>Bacillaceae</taxon>
        <taxon>Priestia</taxon>
    </lineage>
</organism>
<keyword evidence="1" id="KW-0472">Membrane</keyword>
<keyword evidence="1" id="KW-1133">Transmembrane helix</keyword>
<feature type="transmembrane region" description="Helical" evidence="1">
    <location>
        <begin position="32"/>
        <end position="50"/>
    </location>
</feature>
<comment type="caution">
    <text evidence="2">The sequence shown here is derived from an EMBL/GenBank/DDBJ whole genome shotgun (WGS) entry which is preliminary data.</text>
</comment>
<dbReference type="Proteomes" id="UP000605259">
    <property type="component" value="Unassembled WGS sequence"/>
</dbReference>
<evidence type="ECO:0000313" key="2">
    <source>
        <dbReference type="EMBL" id="GGE59767.1"/>
    </source>
</evidence>
<gene>
    <name evidence="2" type="ORF">GCM10007140_07620</name>
</gene>
<dbReference type="EMBL" id="BMFK01000001">
    <property type="protein sequence ID" value="GGE59767.1"/>
    <property type="molecule type" value="Genomic_DNA"/>
</dbReference>
<keyword evidence="1" id="KW-0812">Transmembrane</keyword>
<evidence type="ECO:0000256" key="1">
    <source>
        <dbReference type="SAM" id="Phobius"/>
    </source>
</evidence>
<accession>A0A917ELX7</accession>
<protein>
    <submittedName>
        <fullName evidence="2">Uncharacterized protein</fullName>
    </submittedName>
</protein>
<evidence type="ECO:0000313" key="3">
    <source>
        <dbReference type="Proteomes" id="UP000605259"/>
    </source>
</evidence>
<keyword evidence="3" id="KW-1185">Reference proteome</keyword>
<dbReference type="AlphaFoldDB" id="A0A917ELX7"/>
<reference evidence="2" key="2">
    <citation type="submission" date="2020-09" db="EMBL/GenBank/DDBJ databases">
        <authorList>
            <person name="Sun Q."/>
            <person name="Zhou Y."/>
        </authorList>
    </citation>
    <scope>NUCLEOTIDE SEQUENCE</scope>
    <source>
        <strain evidence="2">CGMCC 1.12698</strain>
    </source>
</reference>
<reference evidence="2" key="1">
    <citation type="journal article" date="2014" name="Int. J. Syst. Evol. Microbiol.">
        <title>Complete genome sequence of Corynebacterium casei LMG S-19264T (=DSM 44701T), isolated from a smear-ripened cheese.</title>
        <authorList>
            <consortium name="US DOE Joint Genome Institute (JGI-PGF)"/>
            <person name="Walter F."/>
            <person name="Albersmeier A."/>
            <person name="Kalinowski J."/>
            <person name="Ruckert C."/>
        </authorList>
    </citation>
    <scope>NUCLEOTIDE SEQUENCE</scope>
    <source>
        <strain evidence="2">CGMCC 1.12698</strain>
    </source>
</reference>
<feature type="transmembrane region" description="Helical" evidence="1">
    <location>
        <begin position="112"/>
        <end position="131"/>
    </location>
</feature>